<dbReference type="KEGG" id="lug:FPZ22_02830"/>
<dbReference type="InterPro" id="IPR043132">
    <property type="entry name" value="BCAT-like_C"/>
</dbReference>
<organism evidence="1 2">
    <name type="scientific">Luteimonas granuli</name>
    <dbReference type="NCBI Taxonomy" id="1176533"/>
    <lineage>
        <taxon>Bacteria</taxon>
        <taxon>Pseudomonadati</taxon>
        <taxon>Pseudomonadota</taxon>
        <taxon>Gammaproteobacteria</taxon>
        <taxon>Lysobacterales</taxon>
        <taxon>Lysobacteraceae</taxon>
        <taxon>Luteimonas</taxon>
    </lineage>
</organism>
<dbReference type="InterPro" id="IPR036038">
    <property type="entry name" value="Aminotransferase-like"/>
</dbReference>
<name>A0A518N226_9GAMM</name>
<proteinExistence type="predicted"/>
<reference evidence="1 2" key="1">
    <citation type="submission" date="2019-07" db="EMBL/GenBank/DDBJ databases">
        <title>Full genome sequence of Luteimonas sp. Gr-4.</title>
        <authorList>
            <person name="Im W.-T."/>
        </authorList>
    </citation>
    <scope>NUCLEOTIDE SEQUENCE [LARGE SCALE GENOMIC DNA]</scope>
    <source>
        <strain evidence="1 2">Gr-4</strain>
    </source>
</reference>
<accession>A0A518N226</accession>
<dbReference type="Proteomes" id="UP000316584">
    <property type="component" value="Chromosome"/>
</dbReference>
<dbReference type="GO" id="GO:0003824">
    <property type="term" value="F:catalytic activity"/>
    <property type="evidence" value="ECO:0007669"/>
    <property type="project" value="InterPro"/>
</dbReference>
<keyword evidence="2" id="KW-1185">Reference proteome</keyword>
<evidence type="ECO:0000313" key="1">
    <source>
        <dbReference type="EMBL" id="QDW65957.1"/>
    </source>
</evidence>
<evidence type="ECO:0000313" key="2">
    <source>
        <dbReference type="Proteomes" id="UP000316584"/>
    </source>
</evidence>
<dbReference type="Gene3D" id="3.20.10.10">
    <property type="entry name" value="D-amino Acid Aminotransferase, subunit A, domain 2"/>
    <property type="match status" value="1"/>
</dbReference>
<dbReference type="AlphaFoldDB" id="A0A518N226"/>
<dbReference type="RefSeq" id="WP_144890065.1">
    <property type="nucleotide sequence ID" value="NZ_CP042218.1"/>
</dbReference>
<dbReference type="Pfam" id="PF01063">
    <property type="entry name" value="Aminotran_4"/>
    <property type="match status" value="1"/>
</dbReference>
<dbReference type="OrthoDB" id="8912228at2"/>
<dbReference type="EMBL" id="CP042218">
    <property type="protein sequence ID" value="QDW65957.1"/>
    <property type="molecule type" value="Genomic_DNA"/>
</dbReference>
<sequence length="109" mass="11539">MFVTADGSIAEGTFWNIALWDGETATWPEGPVLAGVTLSLLRQALAQAAIPQRSIPVRLDAIGAYRAAFALNSTGIQDIAAIDGHVFGGDARFGAWLRALLAASPWEPF</sequence>
<gene>
    <name evidence="1" type="ORF">FPZ22_02830</name>
</gene>
<dbReference type="InterPro" id="IPR001544">
    <property type="entry name" value="Aminotrans_IV"/>
</dbReference>
<protein>
    <submittedName>
        <fullName evidence="1">Uncharacterized protein</fullName>
    </submittedName>
</protein>
<dbReference type="SUPFAM" id="SSF56752">
    <property type="entry name" value="D-aminoacid aminotransferase-like PLP-dependent enzymes"/>
    <property type="match status" value="1"/>
</dbReference>